<sequence>MSHTAFSHLIDYVLELAGEDYHEQRYEAVLAHPEIQAALARYHFRYQDFLDLDQYSLLEQPLPDLAADRIDYTLRDLRQLGMLSAGDVAWFLDGLRVHEGRIVVSSAEHACWFSQQYAYLTEHYFAGAQSQSANRFLRGLIRSYYEAGQLTLDDFHQNDAHLLARLHALSGQPVTDQYAAWMQPQPPSQPIPMKPRRVDPEILLKERVVRLSTLQ</sequence>
<comment type="caution">
    <text evidence="1">The sequence shown here is derived from an EMBL/GenBank/DDBJ whole genome shotgun (WGS) entry which is preliminary data.</text>
</comment>
<proteinExistence type="predicted"/>
<gene>
    <name evidence="1" type="ORF">BXP70_08685</name>
</gene>
<protein>
    <submittedName>
        <fullName evidence="1">Uncharacterized protein</fullName>
    </submittedName>
</protein>
<keyword evidence="2" id="KW-1185">Reference proteome</keyword>
<accession>A0A243WGF7</accession>
<dbReference type="SUPFAM" id="SSF109604">
    <property type="entry name" value="HD-domain/PDEase-like"/>
    <property type="match status" value="1"/>
</dbReference>
<dbReference type="AlphaFoldDB" id="A0A243WGF7"/>
<reference evidence="1 2" key="1">
    <citation type="submission" date="2017-01" db="EMBL/GenBank/DDBJ databases">
        <title>A new Hymenobacter.</title>
        <authorList>
            <person name="Liang Y."/>
            <person name="Feng F."/>
        </authorList>
    </citation>
    <scope>NUCLEOTIDE SEQUENCE [LARGE SCALE GENOMIC DNA]</scope>
    <source>
        <strain evidence="1">MIMBbqt21</strain>
    </source>
</reference>
<dbReference type="EMBL" id="MTSE01000003">
    <property type="protein sequence ID" value="OUJ74820.1"/>
    <property type="molecule type" value="Genomic_DNA"/>
</dbReference>
<dbReference type="Gene3D" id="1.10.3210.10">
    <property type="entry name" value="Hypothetical protein af1432"/>
    <property type="match status" value="1"/>
</dbReference>
<dbReference type="Proteomes" id="UP000194873">
    <property type="component" value="Unassembled WGS sequence"/>
</dbReference>
<evidence type="ECO:0000313" key="1">
    <source>
        <dbReference type="EMBL" id="OUJ74820.1"/>
    </source>
</evidence>
<name>A0A243WGF7_9BACT</name>
<organism evidence="1 2">
    <name type="scientific">Hymenobacter crusticola</name>
    <dbReference type="NCBI Taxonomy" id="1770526"/>
    <lineage>
        <taxon>Bacteria</taxon>
        <taxon>Pseudomonadati</taxon>
        <taxon>Bacteroidota</taxon>
        <taxon>Cytophagia</taxon>
        <taxon>Cytophagales</taxon>
        <taxon>Hymenobacteraceae</taxon>
        <taxon>Hymenobacter</taxon>
    </lineage>
</organism>
<evidence type="ECO:0000313" key="2">
    <source>
        <dbReference type="Proteomes" id="UP000194873"/>
    </source>
</evidence>